<reference evidence="3" key="1">
    <citation type="submission" date="2025-08" db="UniProtKB">
        <authorList>
            <consortium name="RefSeq"/>
        </authorList>
    </citation>
    <scope>IDENTIFICATION</scope>
    <source>
        <tissue evidence="3">Blood</tissue>
    </source>
</reference>
<accession>A0ABM4G1H9</accession>
<dbReference type="InterPro" id="IPR016024">
    <property type="entry name" value="ARM-type_fold"/>
</dbReference>
<dbReference type="Proteomes" id="UP001652627">
    <property type="component" value="Chromosome 39"/>
</dbReference>
<keyword evidence="2" id="KW-1185">Reference proteome</keyword>
<dbReference type="RefSeq" id="XP_067171060.1">
    <property type="nucleotide sequence ID" value="XM_067314959.1"/>
</dbReference>
<dbReference type="SUPFAM" id="SSF48371">
    <property type="entry name" value="ARM repeat"/>
    <property type="match status" value="1"/>
</dbReference>
<dbReference type="GeneID" id="136995162"/>
<sequence length="232" mass="24245">MGSPLPRRRRRRRKCGSWRGRRWWPWLRPWGGTWPPPRRAAAPPARPPGAPVQRGRALVGGGHAGRVGGALGGAVAPFLPRLGSALGAAAAGDPHPEVRSNALYALGVLAAAAGPALGPLRPAVRGLLGAALGREGPGRVRDNASGALARLGPALTPPEVLPLLLPALPLTEDFEEDSTVFGYLVAVHRSHPEELAEHASALVRVCGSVVGTSRLSPGNIWGDRVAWGYLKV</sequence>
<name>A0ABM4G1H9_9AVES</name>
<dbReference type="InterPro" id="IPR011989">
    <property type="entry name" value="ARM-like"/>
</dbReference>
<organism evidence="2 3">
    <name type="scientific">Apteryx mantelli</name>
    <name type="common">North Island brown kiwi</name>
    <dbReference type="NCBI Taxonomy" id="2696672"/>
    <lineage>
        <taxon>Eukaryota</taxon>
        <taxon>Metazoa</taxon>
        <taxon>Chordata</taxon>
        <taxon>Craniata</taxon>
        <taxon>Vertebrata</taxon>
        <taxon>Euteleostomi</taxon>
        <taxon>Archelosauria</taxon>
        <taxon>Archosauria</taxon>
        <taxon>Dinosauria</taxon>
        <taxon>Saurischia</taxon>
        <taxon>Theropoda</taxon>
        <taxon>Coelurosauria</taxon>
        <taxon>Aves</taxon>
        <taxon>Palaeognathae</taxon>
        <taxon>Apterygiformes</taxon>
        <taxon>Apterygidae</taxon>
        <taxon>Apteryx</taxon>
    </lineage>
</organism>
<feature type="region of interest" description="Disordered" evidence="1">
    <location>
        <begin position="34"/>
        <end position="55"/>
    </location>
</feature>
<feature type="compositionally biased region" description="Pro residues" evidence="1">
    <location>
        <begin position="34"/>
        <end position="50"/>
    </location>
</feature>
<evidence type="ECO:0000256" key="1">
    <source>
        <dbReference type="SAM" id="MobiDB-lite"/>
    </source>
</evidence>
<evidence type="ECO:0000313" key="2">
    <source>
        <dbReference type="Proteomes" id="UP001652627"/>
    </source>
</evidence>
<evidence type="ECO:0000313" key="3">
    <source>
        <dbReference type="RefSeq" id="XP_067171060.1"/>
    </source>
</evidence>
<protein>
    <submittedName>
        <fullName evidence="3">Importin-4-like</fullName>
    </submittedName>
</protein>
<proteinExistence type="predicted"/>
<dbReference type="Gene3D" id="1.25.10.10">
    <property type="entry name" value="Leucine-rich Repeat Variant"/>
    <property type="match status" value="1"/>
</dbReference>
<gene>
    <name evidence="3" type="primary">LOC136995162</name>
</gene>